<feature type="domain" description="EF-hand" evidence="7">
    <location>
        <begin position="181"/>
        <end position="216"/>
    </location>
</feature>
<reference evidence="8" key="1">
    <citation type="submission" date="2016-05" db="EMBL/GenBank/DDBJ databases">
        <authorList>
            <person name="Lavstsen T."/>
            <person name="Jespersen J.S."/>
        </authorList>
    </citation>
    <scope>NUCLEOTIDE SEQUENCE</scope>
    <source>
        <tissue evidence="8">Brain</tissue>
    </source>
</reference>
<protein>
    <recommendedName>
        <fullName evidence="2">Secretagogin</fullName>
    </recommendedName>
</protein>
<evidence type="ECO:0000313" key="8">
    <source>
        <dbReference type="EMBL" id="SBP05312.1"/>
    </source>
</evidence>
<keyword evidence="4" id="KW-0479">Metal-binding</keyword>
<feature type="non-terminal residue" evidence="8">
    <location>
        <position position="1"/>
    </location>
</feature>
<dbReference type="SUPFAM" id="SSF47473">
    <property type="entry name" value="EF-hand"/>
    <property type="match status" value="2"/>
</dbReference>
<dbReference type="Pfam" id="PF13202">
    <property type="entry name" value="EF-hand_5"/>
    <property type="match status" value="1"/>
</dbReference>
<reference evidence="8" key="2">
    <citation type="submission" date="2016-06" db="EMBL/GenBank/DDBJ databases">
        <title>The genome of a short-lived fish provides insights into sex chromosome evolution and the genetic control of aging.</title>
        <authorList>
            <person name="Reichwald K."/>
            <person name="Felder M."/>
            <person name="Petzold A."/>
            <person name="Koch P."/>
            <person name="Groth M."/>
            <person name="Platzer M."/>
        </authorList>
    </citation>
    <scope>NUCLEOTIDE SEQUENCE</scope>
    <source>
        <tissue evidence="8">Brain</tissue>
    </source>
</reference>
<dbReference type="InterPro" id="IPR051001">
    <property type="entry name" value="Calbindin_Ca-bind"/>
</dbReference>
<evidence type="ECO:0000256" key="2">
    <source>
        <dbReference type="ARBA" id="ARBA00019102"/>
    </source>
</evidence>
<dbReference type="PANTHER" id="PTHR19972">
    <property type="entry name" value="CALBINDIN"/>
    <property type="match status" value="1"/>
</dbReference>
<dbReference type="InterPro" id="IPR011992">
    <property type="entry name" value="EF-hand-dom_pair"/>
</dbReference>
<dbReference type="InterPro" id="IPR035798">
    <property type="entry name" value="EFh_SCGN"/>
</dbReference>
<evidence type="ECO:0000256" key="5">
    <source>
        <dbReference type="ARBA" id="ARBA00022737"/>
    </source>
</evidence>
<keyword evidence="3" id="KW-0963">Cytoplasm</keyword>
<evidence type="ECO:0000256" key="1">
    <source>
        <dbReference type="ARBA" id="ARBA00004496"/>
    </source>
</evidence>
<gene>
    <name evidence="8" type="primary">SCGN</name>
</gene>
<comment type="subcellular location">
    <subcellularLocation>
        <location evidence="1">Cytoplasm</location>
    </subcellularLocation>
</comment>
<dbReference type="GO" id="GO:0005634">
    <property type="term" value="C:nucleus"/>
    <property type="evidence" value="ECO:0007669"/>
    <property type="project" value="TreeGrafter"/>
</dbReference>
<dbReference type="PROSITE" id="PS00018">
    <property type="entry name" value="EF_HAND_1"/>
    <property type="match status" value="4"/>
</dbReference>
<dbReference type="GO" id="GO:0005509">
    <property type="term" value="F:calcium ion binding"/>
    <property type="evidence" value="ECO:0007669"/>
    <property type="project" value="InterPro"/>
</dbReference>
<dbReference type="FunFam" id="1.10.238.10:FF:000186">
    <property type="entry name" value="Secretagogin"/>
    <property type="match status" value="1"/>
</dbReference>
<dbReference type="GO" id="GO:0099509">
    <property type="term" value="P:regulation of presynaptic cytosolic calcium ion concentration"/>
    <property type="evidence" value="ECO:0007669"/>
    <property type="project" value="TreeGrafter"/>
</dbReference>
<dbReference type="FunFam" id="1.10.238.10:FF:000142">
    <property type="entry name" value="Secretagogin"/>
    <property type="match status" value="1"/>
</dbReference>
<organism evidence="8">
    <name type="scientific">Iconisemion striatum</name>
    <dbReference type="NCBI Taxonomy" id="60296"/>
    <lineage>
        <taxon>Eukaryota</taxon>
        <taxon>Metazoa</taxon>
        <taxon>Chordata</taxon>
        <taxon>Craniata</taxon>
        <taxon>Vertebrata</taxon>
        <taxon>Euteleostomi</taxon>
        <taxon>Actinopterygii</taxon>
        <taxon>Neopterygii</taxon>
        <taxon>Teleostei</taxon>
        <taxon>Neoteleostei</taxon>
        <taxon>Acanthomorphata</taxon>
        <taxon>Ovalentaria</taxon>
        <taxon>Atherinomorphae</taxon>
        <taxon>Cyprinodontiformes</taxon>
        <taxon>Nothobranchiidae</taxon>
        <taxon>Iconisemion</taxon>
    </lineage>
</organism>
<dbReference type="PROSITE" id="PS50222">
    <property type="entry name" value="EF_HAND_2"/>
    <property type="match status" value="4"/>
</dbReference>
<dbReference type="PANTHER" id="PTHR19972:SF15">
    <property type="entry name" value="SECRETAGOGIN"/>
    <property type="match status" value="1"/>
</dbReference>
<dbReference type="GO" id="GO:1900271">
    <property type="term" value="P:regulation of long-term synaptic potentiation"/>
    <property type="evidence" value="ECO:0007669"/>
    <property type="project" value="TreeGrafter"/>
</dbReference>
<dbReference type="CDD" id="cd16178">
    <property type="entry name" value="EFh_HEF_SCGN"/>
    <property type="match status" value="1"/>
</dbReference>
<evidence type="ECO:0000256" key="6">
    <source>
        <dbReference type="ARBA" id="ARBA00022837"/>
    </source>
</evidence>
<evidence type="ECO:0000256" key="4">
    <source>
        <dbReference type="ARBA" id="ARBA00022723"/>
    </source>
</evidence>
<dbReference type="Pfam" id="PF13499">
    <property type="entry name" value="EF-hand_7"/>
    <property type="match status" value="1"/>
</dbReference>
<dbReference type="InterPro" id="IPR002048">
    <property type="entry name" value="EF_hand_dom"/>
</dbReference>
<keyword evidence="6" id="KW-0106">Calcium</keyword>
<feature type="domain" description="EF-hand" evidence="7">
    <location>
        <begin position="137"/>
        <end position="172"/>
    </location>
</feature>
<proteinExistence type="predicted"/>
<dbReference type="GO" id="GO:0030425">
    <property type="term" value="C:dendrite"/>
    <property type="evidence" value="ECO:0007669"/>
    <property type="project" value="TreeGrafter"/>
</dbReference>
<keyword evidence="5" id="KW-0677">Repeat</keyword>
<dbReference type="InterPro" id="IPR018247">
    <property type="entry name" value="EF_Hand_1_Ca_BS"/>
</dbReference>
<evidence type="ECO:0000256" key="3">
    <source>
        <dbReference type="ARBA" id="ARBA00022490"/>
    </source>
</evidence>
<dbReference type="AlphaFoldDB" id="A0A1A7WH64"/>
<feature type="domain" description="EF-hand" evidence="7">
    <location>
        <begin position="43"/>
        <end position="78"/>
    </location>
</feature>
<dbReference type="EMBL" id="HADW01003912">
    <property type="protein sequence ID" value="SBP05312.1"/>
    <property type="molecule type" value="Transcribed_RNA"/>
</dbReference>
<dbReference type="Gene3D" id="1.10.238.10">
    <property type="entry name" value="EF-hand"/>
    <property type="match status" value="3"/>
</dbReference>
<accession>A0A1A7WH64</accession>
<dbReference type="GO" id="GO:0005829">
    <property type="term" value="C:cytosol"/>
    <property type="evidence" value="ECO:0007669"/>
    <property type="project" value="TreeGrafter"/>
</dbReference>
<evidence type="ECO:0000259" key="7">
    <source>
        <dbReference type="PROSITE" id="PS50222"/>
    </source>
</evidence>
<dbReference type="SMART" id="SM00054">
    <property type="entry name" value="EFh"/>
    <property type="match status" value="5"/>
</dbReference>
<feature type="domain" description="EF-hand" evidence="7">
    <location>
        <begin position="229"/>
        <end position="264"/>
    </location>
</feature>
<name>A0A1A7WH64_9TELE</name>
<dbReference type="GO" id="GO:0043195">
    <property type="term" value="C:terminal bouton"/>
    <property type="evidence" value="ECO:0007669"/>
    <property type="project" value="TreeGrafter"/>
</dbReference>
<sequence>ESLSSHLLKGDYVSAERRILLSCFLILTSELAFSTMDSALDTLDAAGFLQIWQHFDKEDKGYIEGKKLDDFFTLMMQKLGLKKEEITEDKVRRLRGRFMPACSAAADGNVLIQELATMMLPEEESFLLLFRRETPLNNSVEFMRIWRNYDTDSSGYISANELKGFLQDLFLQHRKSISPEKLEEYTDTMMKMFDKNKDGRLDLNDLARILALKENFLLKFKMDACSQEDRKRDFEKIFAHYDVSKTGALEGPEVDGFVKDMMELVKPSISGAELDKFRKALMGHCDINRDGKIQKNELALCLGLKLS</sequence>